<keyword evidence="3 7" id="KW-0812">Transmembrane</keyword>
<evidence type="ECO:0000313" key="9">
    <source>
        <dbReference type="Proteomes" id="UP000240638"/>
    </source>
</evidence>
<protein>
    <submittedName>
        <fullName evidence="8">Conjugal transfer protein TrbI</fullName>
    </submittedName>
</protein>
<comment type="similarity">
    <text evidence="2">Belongs to the TrbI/VirB10 family.</text>
</comment>
<gene>
    <name evidence="8" type="ORF">C9I57_26545</name>
</gene>
<reference evidence="8 9" key="1">
    <citation type="submission" date="2018-03" db="EMBL/GenBank/DDBJ databases">
        <title>Whole genome analyses suggest that Burkholderia sensu lato contains two further novel genera in the rhizoxinica-symbiotica group Mycetohabitans gen. nov., and Trinickia gen. nov.: implications for the evolution of diazotrophy and nodulation in the Burkholderiaceae.</title>
        <authorList>
            <person name="Estrada De Los Santos P."/>
            <person name="Palmer M."/>
            <person name="Chavez-Ramirez B."/>
            <person name="Steenkamp E.T."/>
            <person name="Hirsch A.M."/>
            <person name="Manyaka P."/>
            <person name="Maluk M."/>
            <person name="Lafos M."/>
            <person name="Crook M."/>
            <person name="Gross E."/>
            <person name="Simon M.F."/>
            <person name="Bueno Dos Reis Junior F."/>
            <person name="Poole P.S."/>
            <person name="Venter S.N."/>
            <person name="James E.K."/>
        </authorList>
    </citation>
    <scope>NUCLEOTIDE SEQUENCE [LARGE SCALE GENOMIC DNA]</scope>
    <source>
        <strain evidence="8 9">JPY-366</strain>
    </source>
</reference>
<feature type="region of interest" description="Disordered" evidence="6">
    <location>
        <begin position="158"/>
        <end position="197"/>
    </location>
</feature>
<dbReference type="Pfam" id="PF03743">
    <property type="entry name" value="TrbI"/>
    <property type="match status" value="1"/>
</dbReference>
<evidence type="ECO:0000256" key="3">
    <source>
        <dbReference type="ARBA" id="ARBA00022692"/>
    </source>
</evidence>
<dbReference type="Proteomes" id="UP000240638">
    <property type="component" value="Unassembled WGS sequence"/>
</dbReference>
<sequence>MVERTSAAPMTPQPQRRTCIRRDFAKLFLLLLGGTLFAIVFVRYLSHSHLTAAERRAEEQLKAAAKEPAALPEALAKRLADERALAEARKRLASAPAGGTPLTDPGIPKGRPGDEPLPSGYKVPGADGERMSAQERLALERQAEQLDNQSLVAYEDTAGDKAESGRAMRNAGSPTDVSTRLATSDPSAQDGLSGNAANTPWAHIAQLASPNANASDRERNARWLAHTSGDSQDGPLTLIPAASPYMVMEGTPITTVMLGGTNSDLPGTFRALVDHDIVDSVSGQCVLIPKGTKIIGLTHDDVAIGQERLLLAGTRMIWPNGASLSLTRMPGADPNGDAGLTADVNNHFFKIFGSTLLIGGVAAWIGHNQSQPTGTTININGGGANDLSAAAAQSLSQTTQTILQRNMNIQPTLTTQPGQRMVIVTTRDMEIPPEQVRASCSTP</sequence>
<dbReference type="CDD" id="cd16429">
    <property type="entry name" value="VirB10"/>
    <property type="match status" value="1"/>
</dbReference>
<evidence type="ECO:0000256" key="5">
    <source>
        <dbReference type="ARBA" id="ARBA00023136"/>
    </source>
</evidence>
<evidence type="ECO:0000256" key="6">
    <source>
        <dbReference type="SAM" id="MobiDB-lite"/>
    </source>
</evidence>
<evidence type="ECO:0000313" key="8">
    <source>
        <dbReference type="EMBL" id="PTB17779.1"/>
    </source>
</evidence>
<dbReference type="RefSeq" id="WP_107153561.1">
    <property type="nucleotide sequence ID" value="NZ_PYUC01000016.1"/>
</dbReference>
<dbReference type="GO" id="GO:0016020">
    <property type="term" value="C:membrane"/>
    <property type="evidence" value="ECO:0007669"/>
    <property type="project" value="UniProtKB-SubCell"/>
</dbReference>
<accession>A0A2T3XMP4</accession>
<evidence type="ECO:0000256" key="2">
    <source>
        <dbReference type="ARBA" id="ARBA00010265"/>
    </source>
</evidence>
<proteinExistence type="inferred from homology"/>
<name>A0A2T3XMP4_9BURK</name>
<keyword evidence="4 7" id="KW-1133">Transmembrane helix</keyword>
<keyword evidence="5 7" id="KW-0472">Membrane</keyword>
<comment type="caution">
    <text evidence="8">The sequence shown here is derived from an EMBL/GenBank/DDBJ whole genome shotgun (WGS) entry which is preliminary data.</text>
</comment>
<dbReference type="AlphaFoldDB" id="A0A2T3XMP4"/>
<feature type="transmembrane region" description="Helical" evidence="7">
    <location>
        <begin position="24"/>
        <end position="45"/>
    </location>
</feature>
<feature type="region of interest" description="Disordered" evidence="6">
    <location>
        <begin position="91"/>
        <end position="130"/>
    </location>
</feature>
<dbReference type="InterPro" id="IPR042217">
    <property type="entry name" value="T4SS_VirB10/TrbI"/>
</dbReference>
<evidence type="ECO:0000256" key="1">
    <source>
        <dbReference type="ARBA" id="ARBA00004167"/>
    </source>
</evidence>
<comment type="subcellular location">
    <subcellularLocation>
        <location evidence="1">Membrane</location>
        <topology evidence="1">Single-pass membrane protein</topology>
    </subcellularLocation>
</comment>
<evidence type="ECO:0000256" key="7">
    <source>
        <dbReference type="SAM" id="Phobius"/>
    </source>
</evidence>
<feature type="compositionally biased region" description="Polar residues" evidence="6">
    <location>
        <begin position="172"/>
        <end position="197"/>
    </location>
</feature>
<organism evidence="8 9">
    <name type="scientific">Trinickia symbiotica</name>
    <dbReference type="NCBI Taxonomy" id="863227"/>
    <lineage>
        <taxon>Bacteria</taxon>
        <taxon>Pseudomonadati</taxon>
        <taxon>Pseudomonadota</taxon>
        <taxon>Betaproteobacteria</taxon>
        <taxon>Burkholderiales</taxon>
        <taxon>Burkholderiaceae</taxon>
        <taxon>Trinickia</taxon>
    </lineage>
</organism>
<evidence type="ECO:0000256" key="4">
    <source>
        <dbReference type="ARBA" id="ARBA00022989"/>
    </source>
</evidence>
<dbReference type="InterPro" id="IPR005498">
    <property type="entry name" value="T4SS_VirB10/TraB/TrbI"/>
</dbReference>
<dbReference type="EMBL" id="PYUC01000016">
    <property type="protein sequence ID" value="PTB17779.1"/>
    <property type="molecule type" value="Genomic_DNA"/>
</dbReference>
<dbReference type="Gene3D" id="2.40.128.260">
    <property type="entry name" value="Type IV secretion system, VirB10/TraB/TrbI"/>
    <property type="match status" value="1"/>
</dbReference>